<dbReference type="EMBL" id="CAFBMK010000221">
    <property type="protein sequence ID" value="CAB4938366.1"/>
    <property type="molecule type" value="Genomic_DNA"/>
</dbReference>
<evidence type="ECO:0000313" key="2">
    <source>
        <dbReference type="EMBL" id="CAB4938366.1"/>
    </source>
</evidence>
<organism evidence="2">
    <name type="scientific">freshwater metagenome</name>
    <dbReference type="NCBI Taxonomy" id="449393"/>
    <lineage>
        <taxon>unclassified sequences</taxon>
        <taxon>metagenomes</taxon>
        <taxon>ecological metagenomes</taxon>
    </lineage>
</organism>
<protein>
    <submittedName>
        <fullName evidence="2">Unannotated protein</fullName>
    </submittedName>
</protein>
<feature type="compositionally biased region" description="Polar residues" evidence="1">
    <location>
        <begin position="1"/>
        <end position="11"/>
    </location>
</feature>
<sequence>MTVRPSSQPETPQVPAGRPPLDVVADEARRVVELLDRLEAELGATTRALDAYAERLRDGEA</sequence>
<proteinExistence type="predicted"/>
<evidence type="ECO:0000256" key="1">
    <source>
        <dbReference type="SAM" id="MobiDB-lite"/>
    </source>
</evidence>
<accession>A0A6J7J5K3</accession>
<dbReference type="AlphaFoldDB" id="A0A6J7J5K3"/>
<name>A0A6J7J5K3_9ZZZZ</name>
<reference evidence="2" key="1">
    <citation type="submission" date="2020-05" db="EMBL/GenBank/DDBJ databases">
        <authorList>
            <person name="Chiriac C."/>
            <person name="Salcher M."/>
            <person name="Ghai R."/>
            <person name="Kavagutti S V."/>
        </authorList>
    </citation>
    <scope>NUCLEOTIDE SEQUENCE</scope>
</reference>
<gene>
    <name evidence="2" type="ORF">UFOPK3564_02793</name>
</gene>
<feature type="region of interest" description="Disordered" evidence="1">
    <location>
        <begin position="1"/>
        <end position="22"/>
    </location>
</feature>